<reference evidence="2 3" key="1">
    <citation type="submission" date="2018-11" db="EMBL/GenBank/DDBJ databases">
        <title>Genome sequencing and assembly of Anaerosphaera sp. nov., GS7-6-2.</title>
        <authorList>
            <person name="Rettenmaier R."/>
            <person name="Liebl W."/>
            <person name="Zverlov V."/>
        </authorList>
    </citation>
    <scope>NUCLEOTIDE SEQUENCE [LARGE SCALE GENOMIC DNA]</scope>
    <source>
        <strain evidence="2 3">GS7-6-2</strain>
    </source>
</reference>
<evidence type="ECO:0000256" key="1">
    <source>
        <dbReference type="SAM" id="Phobius"/>
    </source>
</evidence>
<dbReference type="GO" id="GO:0005886">
    <property type="term" value="C:plasma membrane"/>
    <property type="evidence" value="ECO:0007669"/>
    <property type="project" value="TreeGrafter"/>
</dbReference>
<dbReference type="GO" id="GO:0015128">
    <property type="term" value="F:gluconate transmembrane transporter activity"/>
    <property type="evidence" value="ECO:0007669"/>
    <property type="project" value="InterPro"/>
</dbReference>
<keyword evidence="1" id="KW-0812">Transmembrane</keyword>
<proteinExistence type="predicted"/>
<dbReference type="PANTHER" id="PTHR30354">
    <property type="entry name" value="GNT FAMILY GLUCONATE TRANSPORTER"/>
    <property type="match status" value="1"/>
</dbReference>
<evidence type="ECO:0000313" key="3">
    <source>
        <dbReference type="Proteomes" id="UP000288812"/>
    </source>
</evidence>
<dbReference type="OrthoDB" id="9787129at2"/>
<keyword evidence="1" id="KW-1133">Transmembrane helix</keyword>
<feature type="transmembrane region" description="Helical" evidence="1">
    <location>
        <begin position="103"/>
        <end position="126"/>
    </location>
</feature>
<protein>
    <submittedName>
        <fullName evidence="2">GntP family permease</fullName>
    </submittedName>
</protein>
<dbReference type="Pfam" id="PF02447">
    <property type="entry name" value="GntP_permease"/>
    <property type="match status" value="1"/>
</dbReference>
<keyword evidence="3" id="KW-1185">Reference proteome</keyword>
<evidence type="ECO:0000313" key="2">
    <source>
        <dbReference type="EMBL" id="RVU54533.1"/>
    </source>
</evidence>
<feature type="transmembrane region" description="Helical" evidence="1">
    <location>
        <begin position="342"/>
        <end position="364"/>
    </location>
</feature>
<dbReference type="EMBL" id="RLIH01000009">
    <property type="protein sequence ID" value="RVU54533.1"/>
    <property type="molecule type" value="Genomic_DNA"/>
</dbReference>
<gene>
    <name evidence="2" type="ORF">EF514_07200</name>
</gene>
<feature type="transmembrane region" description="Helical" evidence="1">
    <location>
        <begin position="420"/>
        <end position="443"/>
    </location>
</feature>
<dbReference type="PANTHER" id="PTHR30354:SF11">
    <property type="entry name" value="PERMEASE"/>
    <property type="match status" value="1"/>
</dbReference>
<name>A0A437S665_9FIRM</name>
<dbReference type="Proteomes" id="UP000288812">
    <property type="component" value="Unassembled WGS sequence"/>
</dbReference>
<dbReference type="InterPro" id="IPR003474">
    <property type="entry name" value="Glcn_transporter"/>
</dbReference>
<feature type="transmembrane region" description="Helical" evidence="1">
    <location>
        <begin position="30"/>
        <end position="51"/>
    </location>
</feature>
<feature type="transmembrane region" description="Helical" evidence="1">
    <location>
        <begin position="255"/>
        <end position="282"/>
    </location>
</feature>
<organism evidence="2 3">
    <name type="scientific">Anaerosphaera multitolerans</name>
    <dbReference type="NCBI Taxonomy" id="2487351"/>
    <lineage>
        <taxon>Bacteria</taxon>
        <taxon>Bacillati</taxon>
        <taxon>Bacillota</taxon>
        <taxon>Tissierellia</taxon>
        <taxon>Tissierellales</taxon>
        <taxon>Peptoniphilaceae</taxon>
        <taxon>Anaerosphaera</taxon>
    </lineage>
</organism>
<feature type="transmembrane region" description="Helical" evidence="1">
    <location>
        <begin position="178"/>
        <end position="197"/>
    </location>
</feature>
<accession>A0A437S665</accession>
<dbReference type="RefSeq" id="WP_127724755.1">
    <property type="nucleotide sequence ID" value="NZ_RLIH01000009.1"/>
</dbReference>
<keyword evidence="1" id="KW-0472">Membrane</keyword>
<feature type="transmembrane region" description="Helical" evidence="1">
    <location>
        <begin position="376"/>
        <end position="400"/>
    </location>
</feature>
<feature type="transmembrane region" description="Helical" evidence="1">
    <location>
        <begin position="223"/>
        <end position="243"/>
    </location>
</feature>
<comment type="caution">
    <text evidence="2">The sequence shown here is derived from an EMBL/GenBank/DDBJ whole genome shotgun (WGS) entry which is preliminary data.</text>
</comment>
<sequence length="448" mass="47604">MNTTLTIIALFLALFTLIFLTIKVKLHPFFSLLLSSFVFGIVSGMGMELMLENFAEGMGSTIAGIGVVITIGTVTGSLLEKSGSAETMARSILKITGEKHASLGLAITGYFVSIPVFCDSAMVLLSPIAKRLSRDTKISMTTMTVSLAMGLHATHMLVPPTPGPLAVAGILNANLGTVIAMGALVSIPVTLVAHFLATKFGKKYYYLPENIEEFDENQKLPNAFMAFTPIIIPIFLMVLKTIVDFPSHPFGEMNAFVQIMGIIGQPMIALLIGMCIALFTYFSINPTDKEVYTFNGLFGESLMTAGQIVLIVGAGGAFGSILKASALQDILVNALSGVEIGILAPFLIGAIFRTAIGSGTVAMVTSASMILPMLDILGMSSPMGTVIAMLACAAGGFMVFHGNDDFFWVTASTTEMDTSIAYKTMPIISIAQSFTALICVYILKIIFI</sequence>
<feature type="transmembrane region" description="Helical" evidence="1">
    <location>
        <begin position="58"/>
        <end position="79"/>
    </location>
</feature>
<dbReference type="AlphaFoldDB" id="A0A437S665"/>
<feature type="transmembrane region" description="Helical" evidence="1">
    <location>
        <begin position="302"/>
        <end position="322"/>
    </location>
</feature>